<reference evidence="2" key="1">
    <citation type="journal article" date="2014" name="Front. Microbiol.">
        <title>High frequency of phylogenetically diverse reductive dehalogenase-homologous genes in deep subseafloor sedimentary metagenomes.</title>
        <authorList>
            <person name="Kawai M."/>
            <person name="Futagami T."/>
            <person name="Toyoda A."/>
            <person name="Takaki Y."/>
            <person name="Nishi S."/>
            <person name="Hori S."/>
            <person name="Arai W."/>
            <person name="Tsubouchi T."/>
            <person name="Morono Y."/>
            <person name="Uchiyama I."/>
            <person name="Ito T."/>
            <person name="Fujiyama A."/>
            <person name="Inagaki F."/>
            <person name="Takami H."/>
        </authorList>
    </citation>
    <scope>NUCLEOTIDE SEQUENCE</scope>
    <source>
        <strain evidence="2">Expedition CK06-06</strain>
    </source>
</reference>
<dbReference type="EMBL" id="BARV01031838">
    <property type="protein sequence ID" value="GAI42166.1"/>
    <property type="molecule type" value="Genomic_DNA"/>
</dbReference>
<dbReference type="Pfam" id="PF00753">
    <property type="entry name" value="Lactamase_B"/>
    <property type="match status" value="1"/>
</dbReference>
<dbReference type="Gene3D" id="3.60.15.10">
    <property type="entry name" value="Ribonuclease Z/Hydroxyacylglutathione hydrolase-like"/>
    <property type="match status" value="1"/>
</dbReference>
<evidence type="ECO:0000259" key="1">
    <source>
        <dbReference type="Pfam" id="PF00753"/>
    </source>
</evidence>
<organism evidence="2">
    <name type="scientific">marine sediment metagenome</name>
    <dbReference type="NCBI Taxonomy" id="412755"/>
    <lineage>
        <taxon>unclassified sequences</taxon>
        <taxon>metagenomes</taxon>
        <taxon>ecological metagenomes</taxon>
    </lineage>
</organism>
<feature type="domain" description="Metallo-beta-lactamase" evidence="1">
    <location>
        <begin position="30"/>
        <end position="83"/>
    </location>
</feature>
<evidence type="ECO:0000313" key="2">
    <source>
        <dbReference type="EMBL" id="GAI42166.1"/>
    </source>
</evidence>
<sequence length="96" mass="10334">MTEIYTITPNLKLLDLNPPIPGYDKFIGSYLFCGEKSAIVDVGPKSAIPNLLAALSELHIAPGEIDYVILTHIHIDHAGGVGTALREMSRAKVVAH</sequence>
<dbReference type="InterPro" id="IPR001279">
    <property type="entry name" value="Metallo-B-lactamas"/>
</dbReference>
<dbReference type="AlphaFoldDB" id="X1PI23"/>
<dbReference type="InterPro" id="IPR036866">
    <property type="entry name" value="RibonucZ/Hydroxyglut_hydro"/>
</dbReference>
<name>X1PI23_9ZZZZ</name>
<proteinExistence type="predicted"/>
<feature type="non-terminal residue" evidence="2">
    <location>
        <position position="96"/>
    </location>
</feature>
<comment type="caution">
    <text evidence="2">The sequence shown here is derived from an EMBL/GenBank/DDBJ whole genome shotgun (WGS) entry which is preliminary data.</text>
</comment>
<accession>X1PI23</accession>
<dbReference type="SUPFAM" id="SSF56281">
    <property type="entry name" value="Metallo-hydrolase/oxidoreductase"/>
    <property type="match status" value="1"/>
</dbReference>
<protein>
    <recommendedName>
        <fullName evidence="1">Metallo-beta-lactamase domain-containing protein</fullName>
    </recommendedName>
</protein>
<gene>
    <name evidence="2" type="ORF">S06H3_50298</name>
</gene>